<comment type="caution">
    <text evidence="3">The sequence shown here is derived from an EMBL/GenBank/DDBJ whole genome shotgun (WGS) entry which is preliminary data.</text>
</comment>
<dbReference type="InterPro" id="IPR051217">
    <property type="entry name" value="Insect_Cuticle_Struc_Prot"/>
</dbReference>
<dbReference type="PANTHER" id="PTHR12236:SF95">
    <property type="entry name" value="CUTICULAR PROTEIN 76BD, ISOFORM C-RELATED"/>
    <property type="match status" value="1"/>
</dbReference>
<organism evidence="3 4">
    <name type="scientific">Temnothorax longispinosus</name>
    <dbReference type="NCBI Taxonomy" id="300112"/>
    <lineage>
        <taxon>Eukaryota</taxon>
        <taxon>Metazoa</taxon>
        <taxon>Ecdysozoa</taxon>
        <taxon>Arthropoda</taxon>
        <taxon>Hexapoda</taxon>
        <taxon>Insecta</taxon>
        <taxon>Pterygota</taxon>
        <taxon>Neoptera</taxon>
        <taxon>Endopterygota</taxon>
        <taxon>Hymenoptera</taxon>
        <taxon>Apocrita</taxon>
        <taxon>Aculeata</taxon>
        <taxon>Formicoidea</taxon>
        <taxon>Formicidae</taxon>
        <taxon>Myrmicinae</taxon>
        <taxon>Temnothorax</taxon>
    </lineage>
</organism>
<dbReference type="PANTHER" id="PTHR12236">
    <property type="entry name" value="STRUCTURAL CONTITUENT OF CUTICLE"/>
    <property type="match status" value="1"/>
</dbReference>
<dbReference type="GO" id="GO:0031012">
    <property type="term" value="C:extracellular matrix"/>
    <property type="evidence" value="ECO:0007669"/>
    <property type="project" value="TreeGrafter"/>
</dbReference>
<name>A0A4S2L3A4_9HYME</name>
<evidence type="ECO:0000256" key="1">
    <source>
        <dbReference type="ARBA" id="ARBA00022460"/>
    </source>
</evidence>
<evidence type="ECO:0000313" key="4">
    <source>
        <dbReference type="Proteomes" id="UP000310200"/>
    </source>
</evidence>
<dbReference type="PROSITE" id="PS00233">
    <property type="entry name" value="CHIT_BIND_RR_1"/>
    <property type="match status" value="1"/>
</dbReference>
<dbReference type="AlphaFoldDB" id="A0A4S2L3A4"/>
<dbReference type="InterPro" id="IPR031311">
    <property type="entry name" value="CHIT_BIND_RR_consensus"/>
</dbReference>
<dbReference type="STRING" id="300112.A0A4S2L3A4"/>
<dbReference type="Proteomes" id="UP000310200">
    <property type="component" value="Unassembled WGS sequence"/>
</dbReference>
<dbReference type="EMBL" id="QBLH01000303">
    <property type="protein sequence ID" value="TGZ56676.1"/>
    <property type="molecule type" value="Genomic_DNA"/>
</dbReference>
<dbReference type="PROSITE" id="PS51155">
    <property type="entry name" value="CHIT_BIND_RR_2"/>
    <property type="match status" value="1"/>
</dbReference>
<keyword evidence="4" id="KW-1185">Reference proteome</keyword>
<dbReference type="InterPro" id="IPR000618">
    <property type="entry name" value="Insect_cuticle"/>
</dbReference>
<dbReference type="GO" id="GO:0005615">
    <property type="term" value="C:extracellular space"/>
    <property type="evidence" value="ECO:0007669"/>
    <property type="project" value="TreeGrafter"/>
</dbReference>
<accession>A0A4S2L3A4</accession>
<protein>
    <submittedName>
        <fullName evidence="3">Cuticle protein 19</fullName>
    </submittedName>
</protein>
<dbReference type="Pfam" id="PF00379">
    <property type="entry name" value="Chitin_bind_4"/>
    <property type="match status" value="1"/>
</dbReference>
<proteinExistence type="predicted"/>
<gene>
    <name evidence="3" type="ORF">DBV15_07772</name>
</gene>
<dbReference type="GO" id="GO:0042302">
    <property type="term" value="F:structural constituent of cuticle"/>
    <property type="evidence" value="ECO:0007669"/>
    <property type="project" value="UniProtKB-UniRule"/>
</dbReference>
<keyword evidence="1 2" id="KW-0193">Cuticle</keyword>
<reference evidence="3 4" key="1">
    <citation type="journal article" date="2019" name="Philos. Trans. R. Soc. Lond., B, Biol. Sci.">
        <title>Ant behaviour and brain gene expression of defending hosts depend on the ecological success of the intruding social parasite.</title>
        <authorList>
            <person name="Kaur R."/>
            <person name="Stoldt M."/>
            <person name="Jongepier E."/>
            <person name="Feldmeyer B."/>
            <person name="Menzel F."/>
            <person name="Bornberg-Bauer E."/>
            <person name="Foitzik S."/>
        </authorList>
    </citation>
    <scope>NUCLEOTIDE SEQUENCE [LARGE SCALE GENOMIC DNA]</scope>
    <source>
        <tissue evidence="3">Whole body</tissue>
    </source>
</reference>
<sequence>MFASLQRPTSDPASTYRGIQDTACRTPYCAIPSWRQWRYAIFLLYASFSFSRANLPRGYSSGPFGNSRQRHAFSCAPLDSASASPSALDPLGPAQPAVACALKPVSRAADAEIINQPGSARLPTYVKVSAPLLYKPLPRTSSLVYVAPPIVKSASAIVATEPKTLEKDARYMAYPKYSFNYGVIDGYTGDSKSAWEERDGDTVKGEYSVVEADGTIRTVSYTADDRNGFNAVVTRSEPPKNTKSAVEVKTFVPVAIFARDRRKI</sequence>
<evidence type="ECO:0000256" key="2">
    <source>
        <dbReference type="PROSITE-ProRule" id="PRU00497"/>
    </source>
</evidence>
<dbReference type="PRINTS" id="PR00947">
    <property type="entry name" value="CUTICLE"/>
</dbReference>
<evidence type="ECO:0000313" key="3">
    <source>
        <dbReference type="EMBL" id="TGZ56676.1"/>
    </source>
</evidence>